<dbReference type="PANTHER" id="PTHR33507:SF3">
    <property type="entry name" value="INNER MEMBRANE PROTEIN YBBJ"/>
    <property type="match status" value="1"/>
</dbReference>
<dbReference type="SUPFAM" id="SSF141322">
    <property type="entry name" value="NfeD domain-like"/>
    <property type="match status" value="1"/>
</dbReference>
<dbReference type="RefSeq" id="WP_090673973.1">
    <property type="nucleotide sequence ID" value="NZ_FNIT01000005.1"/>
</dbReference>
<accession>A0A1H0IRA3</accession>
<dbReference type="InterPro" id="IPR052165">
    <property type="entry name" value="Membrane_assoc_protease"/>
</dbReference>
<feature type="domain" description="NfeD-like C-terminal" evidence="6">
    <location>
        <begin position="92"/>
        <end position="144"/>
    </location>
</feature>
<feature type="transmembrane region" description="Helical" evidence="5">
    <location>
        <begin position="12"/>
        <end position="45"/>
    </location>
</feature>
<evidence type="ECO:0000313" key="8">
    <source>
        <dbReference type="Proteomes" id="UP000198793"/>
    </source>
</evidence>
<evidence type="ECO:0000256" key="4">
    <source>
        <dbReference type="ARBA" id="ARBA00023136"/>
    </source>
</evidence>
<keyword evidence="4 5" id="KW-0472">Membrane</keyword>
<dbReference type="STRING" id="1166073.SAMN05192530_105294"/>
<organism evidence="7 8">
    <name type="scientific">Aureimonas jatrophae</name>
    <dbReference type="NCBI Taxonomy" id="1166073"/>
    <lineage>
        <taxon>Bacteria</taxon>
        <taxon>Pseudomonadati</taxon>
        <taxon>Pseudomonadota</taxon>
        <taxon>Alphaproteobacteria</taxon>
        <taxon>Hyphomicrobiales</taxon>
        <taxon>Aurantimonadaceae</taxon>
        <taxon>Aureimonas</taxon>
    </lineage>
</organism>
<evidence type="ECO:0000313" key="7">
    <source>
        <dbReference type="EMBL" id="SDO33915.1"/>
    </source>
</evidence>
<keyword evidence="3 5" id="KW-1133">Transmembrane helix</keyword>
<proteinExistence type="predicted"/>
<evidence type="ECO:0000256" key="5">
    <source>
        <dbReference type="SAM" id="Phobius"/>
    </source>
</evidence>
<comment type="subcellular location">
    <subcellularLocation>
        <location evidence="1">Membrane</location>
        <topology evidence="1">Multi-pass membrane protein</topology>
    </subcellularLocation>
</comment>
<dbReference type="AlphaFoldDB" id="A0A1H0IRA3"/>
<dbReference type="Pfam" id="PF01957">
    <property type="entry name" value="NfeD"/>
    <property type="match status" value="1"/>
</dbReference>
<gene>
    <name evidence="7" type="ORF">SAMN05192530_105294</name>
</gene>
<name>A0A1H0IRA3_9HYPH</name>
<dbReference type="Proteomes" id="UP000198793">
    <property type="component" value="Unassembled WGS sequence"/>
</dbReference>
<evidence type="ECO:0000256" key="2">
    <source>
        <dbReference type="ARBA" id="ARBA00022692"/>
    </source>
</evidence>
<evidence type="ECO:0000259" key="6">
    <source>
        <dbReference type="Pfam" id="PF01957"/>
    </source>
</evidence>
<keyword evidence="8" id="KW-1185">Reference proteome</keyword>
<evidence type="ECO:0000256" key="3">
    <source>
        <dbReference type="ARBA" id="ARBA00022989"/>
    </source>
</evidence>
<sequence length="153" mass="16066">MTAFMTSAGWWILGLVLLGAEVFAPGVYLFFFGIAALVIGLNALVVPDLSWQSQVIGFAVVSAAVTLIGHRWYGQRRSAPDALSREPNRGAGRLVGRQAVVSEAISGGRGRVAIEDGWWIAEGPDLPAGSRVRVTGVEGAVLRVSAEPPPGAE</sequence>
<keyword evidence="2 5" id="KW-0812">Transmembrane</keyword>
<dbReference type="InterPro" id="IPR012340">
    <property type="entry name" value="NA-bd_OB-fold"/>
</dbReference>
<dbReference type="GO" id="GO:0005886">
    <property type="term" value="C:plasma membrane"/>
    <property type="evidence" value="ECO:0007669"/>
    <property type="project" value="TreeGrafter"/>
</dbReference>
<dbReference type="PANTHER" id="PTHR33507">
    <property type="entry name" value="INNER MEMBRANE PROTEIN YBBJ"/>
    <property type="match status" value="1"/>
</dbReference>
<dbReference type="Gene3D" id="2.40.50.140">
    <property type="entry name" value="Nucleic acid-binding proteins"/>
    <property type="match status" value="1"/>
</dbReference>
<protein>
    <recommendedName>
        <fullName evidence="6">NfeD-like C-terminal domain-containing protein</fullName>
    </recommendedName>
</protein>
<feature type="transmembrane region" description="Helical" evidence="5">
    <location>
        <begin position="51"/>
        <end position="69"/>
    </location>
</feature>
<dbReference type="OrthoDB" id="9810336at2"/>
<dbReference type="EMBL" id="FNIT01000005">
    <property type="protein sequence ID" value="SDO33915.1"/>
    <property type="molecule type" value="Genomic_DNA"/>
</dbReference>
<dbReference type="InterPro" id="IPR002810">
    <property type="entry name" value="NfeD-like_C"/>
</dbReference>
<reference evidence="7 8" key="1">
    <citation type="submission" date="2016-10" db="EMBL/GenBank/DDBJ databases">
        <authorList>
            <person name="de Groot N.N."/>
        </authorList>
    </citation>
    <scope>NUCLEOTIDE SEQUENCE [LARGE SCALE GENOMIC DNA]</scope>
    <source>
        <strain evidence="8">L7-484,KACC 16230,DSM 25025</strain>
    </source>
</reference>
<evidence type="ECO:0000256" key="1">
    <source>
        <dbReference type="ARBA" id="ARBA00004141"/>
    </source>
</evidence>